<dbReference type="PROSITE" id="PS50089">
    <property type="entry name" value="ZF_RING_2"/>
    <property type="match status" value="1"/>
</dbReference>
<keyword evidence="1" id="KW-0479">Metal-binding</keyword>
<dbReference type="PANTHER" id="PTHR45798">
    <property type="entry name" value="RING-H2 FINGER PROTEIN ATL61-RELATED-RELATED"/>
    <property type="match status" value="1"/>
</dbReference>
<dbReference type="InterPro" id="IPR001841">
    <property type="entry name" value="Znf_RING"/>
</dbReference>
<evidence type="ECO:0000259" key="6">
    <source>
        <dbReference type="PROSITE" id="PS50089"/>
    </source>
</evidence>
<accession>A0ABR2FSL4</accession>
<feature type="signal peptide" evidence="5">
    <location>
        <begin position="1"/>
        <end position="19"/>
    </location>
</feature>
<protein>
    <recommendedName>
        <fullName evidence="6">RING-type domain-containing protein</fullName>
    </recommendedName>
</protein>
<dbReference type="InterPro" id="IPR052788">
    <property type="entry name" value="RING-type_E3_ligase_ATL"/>
</dbReference>
<name>A0ABR2FSL4_9ROSI</name>
<feature type="chain" id="PRO_5047246931" description="RING-type domain-containing protein" evidence="5">
    <location>
        <begin position="20"/>
        <end position="281"/>
    </location>
</feature>
<evidence type="ECO:0000256" key="1">
    <source>
        <dbReference type="ARBA" id="ARBA00022723"/>
    </source>
</evidence>
<keyword evidence="2 4" id="KW-0863">Zinc-finger</keyword>
<evidence type="ECO:0000313" key="8">
    <source>
        <dbReference type="Proteomes" id="UP001472677"/>
    </source>
</evidence>
<evidence type="ECO:0000256" key="5">
    <source>
        <dbReference type="SAM" id="SignalP"/>
    </source>
</evidence>
<sequence length="281" mass="31380">MVAVISLGLLAFLLYKCFGRSNRSSDDNPTEPRPSIDGELKHIPVLVYGESTILETDKCAICLEEYVHGERVRELPRCKHMFHKKCIEEWLEVPSLHCPICRDGVLQHCLQSARSNNCRVQSHDFGNQLQLLASYGSIGDHRIYGHRHGQAGSFKEPSWGLCGLLSVAIITSGLGGIISWDGDVSVSKYLLKSISRVASTKEAANQCSCWLYDQIYVVSVEQNGKLVFLIYICHQERKYVRGLHLKKLSHQLGPESKSTGGGNDDVDAFGYSTLVLVRNMR</sequence>
<organism evidence="7 8">
    <name type="scientific">Hibiscus sabdariffa</name>
    <name type="common">roselle</name>
    <dbReference type="NCBI Taxonomy" id="183260"/>
    <lineage>
        <taxon>Eukaryota</taxon>
        <taxon>Viridiplantae</taxon>
        <taxon>Streptophyta</taxon>
        <taxon>Embryophyta</taxon>
        <taxon>Tracheophyta</taxon>
        <taxon>Spermatophyta</taxon>
        <taxon>Magnoliopsida</taxon>
        <taxon>eudicotyledons</taxon>
        <taxon>Gunneridae</taxon>
        <taxon>Pentapetalae</taxon>
        <taxon>rosids</taxon>
        <taxon>malvids</taxon>
        <taxon>Malvales</taxon>
        <taxon>Malvaceae</taxon>
        <taxon>Malvoideae</taxon>
        <taxon>Hibiscus</taxon>
    </lineage>
</organism>
<dbReference type="Proteomes" id="UP001472677">
    <property type="component" value="Unassembled WGS sequence"/>
</dbReference>
<dbReference type="SUPFAM" id="SSF57850">
    <property type="entry name" value="RING/U-box"/>
    <property type="match status" value="1"/>
</dbReference>
<dbReference type="EMBL" id="JBBPBM010000004">
    <property type="protein sequence ID" value="KAK8587138.1"/>
    <property type="molecule type" value="Genomic_DNA"/>
</dbReference>
<evidence type="ECO:0000313" key="7">
    <source>
        <dbReference type="EMBL" id="KAK8587138.1"/>
    </source>
</evidence>
<comment type="caution">
    <text evidence="7">The sequence shown here is derived from an EMBL/GenBank/DDBJ whole genome shotgun (WGS) entry which is preliminary data.</text>
</comment>
<dbReference type="Gene3D" id="3.30.40.10">
    <property type="entry name" value="Zinc/RING finger domain, C3HC4 (zinc finger)"/>
    <property type="match status" value="1"/>
</dbReference>
<dbReference type="InterPro" id="IPR013083">
    <property type="entry name" value="Znf_RING/FYVE/PHD"/>
</dbReference>
<evidence type="ECO:0000256" key="3">
    <source>
        <dbReference type="ARBA" id="ARBA00022833"/>
    </source>
</evidence>
<evidence type="ECO:0000256" key="2">
    <source>
        <dbReference type="ARBA" id="ARBA00022771"/>
    </source>
</evidence>
<dbReference type="SMART" id="SM00184">
    <property type="entry name" value="RING"/>
    <property type="match status" value="1"/>
</dbReference>
<feature type="domain" description="RING-type" evidence="6">
    <location>
        <begin position="59"/>
        <end position="102"/>
    </location>
</feature>
<dbReference type="PANTHER" id="PTHR45798:SF88">
    <property type="entry name" value="RING-H2 FINGER PROTEIN ATL61-RELATED"/>
    <property type="match status" value="1"/>
</dbReference>
<keyword evidence="3" id="KW-0862">Zinc</keyword>
<dbReference type="Pfam" id="PF13639">
    <property type="entry name" value="zf-RING_2"/>
    <property type="match status" value="1"/>
</dbReference>
<gene>
    <name evidence="7" type="ORF">V6N12_021649</name>
</gene>
<evidence type="ECO:0000256" key="4">
    <source>
        <dbReference type="PROSITE-ProRule" id="PRU00175"/>
    </source>
</evidence>
<keyword evidence="5" id="KW-0732">Signal</keyword>
<proteinExistence type="predicted"/>
<reference evidence="7 8" key="1">
    <citation type="journal article" date="2024" name="G3 (Bethesda)">
        <title>Genome assembly of Hibiscus sabdariffa L. provides insights into metabolisms of medicinal natural products.</title>
        <authorList>
            <person name="Kim T."/>
        </authorList>
    </citation>
    <scope>NUCLEOTIDE SEQUENCE [LARGE SCALE GENOMIC DNA]</scope>
    <source>
        <strain evidence="7">TK-2024</strain>
        <tissue evidence="7">Old leaves</tissue>
    </source>
</reference>
<keyword evidence="8" id="KW-1185">Reference proteome</keyword>